<dbReference type="PROSITE" id="PS51352">
    <property type="entry name" value="THIOREDOXIN_2"/>
    <property type="match status" value="1"/>
</dbReference>
<dbReference type="GeneID" id="110784449"/>
<dbReference type="PROSITE" id="PS00194">
    <property type="entry name" value="THIOREDOXIN_1"/>
    <property type="match status" value="1"/>
</dbReference>
<evidence type="ECO:0000259" key="1">
    <source>
        <dbReference type="PROSITE" id="PS51352"/>
    </source>
</evidence>
<dbReference type="RefSeq" id="XP_021844596.2">
    <property type="nucleotide sequence ID" value="XM_021988904.2"/>
</dbReference>
<dbReference type="PRINTS" id="PR00421">
    <property type="entry name" value="THIOREDOXIN"/>
</dbReference>
<dbReference type="PANTHER" id="PTHR10438:SF463">
    <property type="entry name" value="THIOREDOXIN"/>
    <property type="match status" value="1"/>
</dbReference>
<dbReference type="Gene3D" id="3.40.30.10">
    <property type="entry name" value="Glutaredoxin"/>
    <property type="match status" value="1"/>
</dbReference>
<dbReference type="KEGG" id="soe:110784449"/>
<dbReference type="InterPro" id="IPR036249">
    <property type="entry name" value="Thioredoxin-like_sf"/>
</dbReference>
<gene>
    <name evidence="3" type="primary">LOC110784449</name>
</gene>
<evidence type="ECO:0000313" key="3">
    <source>
        <dbReference type="RefSeq" id="XP_021844596.2"/>
    </source>
</evidence>
<feature type="domain" description="Thioredoxin" evidence="1">
    <location>
        <begin position="8"/>
        <end position="166"/>
    </location>
</feature>
<protein>
    <submittedName>
        <fullName evidence="3">Thioredoxin H3</fullName>
    </submittedName>
</protein>
<dbReference type="Pfam" id="PF00085">
    <property type="entry name" value="Thioredoxin"/>
    <property type="match status" value="1"/>
</dbReference>
<organism evidence="2 3">
    <name type="scientific">Spinacia oleracea</name>
    <name type="common">Spinach</name>
    <dbReference type="NCBI Taxonomy" id="3562"/>
    <lineage>
        <taxon>Eukaryota</taxon>
        <taxon>Viridiplantae</taxon>
        <taxon>Streptophyta</taxon>
        <taxon>Embryophyta</taxon>
        <taxon>Tracheophyta</taxon>
        <taxon>Spermatophyta</taxon>
        <taxon>Magnoliopsida</taxon>
        <taxon>eudicotyledons</taxon>
        <taxon>Gunneridae</taxon>
        <taxon>Pentapetalae</taxon>
        <taxon>Caryophyllales</taxon>
        <taxon>Chenopodiaceae</taxon>
        <taxon>Chenopodioideae</taxon>
        <taxon>Anserineae</taxon>
        <taxon>Spinacia</taxon>
    </lineage>
</organism>
<sequence>MYSLPENFRIANNAAPVTFPAADSNRHTASSWSNNFPESRRVFIDAGAASSSKMAKLKEVISIHSSAKWREYFQASKKSNKLIVIYFTATWCVPCRAMEPTIKELAANYIDVDWVKIDVDELFNVSCEYGIQTMPTFMFMKNGNVIDKVAGARKEQLQRKIEKYRAH</sequence>
<dbReference type="PANTHER" id="PTHR10438">
    <property type="entry name" value="THIOREDOXIN"/>
    <property type="match status" value="1"/>
</dbReference>
<dbReference type="SUPFAM" id="SSF52833">
    <property type="entry name" value="Thioredoxin-like"/>
    <property type="match status" value="1"/>
</dbReference>
<dbReference type="Proteomes" id="UP000813463">
    <property type="component" value="Chromosome 1"/>
</dbReference>
<proteinExistence type="predicted"/>
<keyword evidence="2" id="KW-1185">Reference proteome</keyword>
<dbReference type="InterPro" id="IPR013766">
    <property type="entry name" value="Thioredoxin_domain"/>
</dbReference>
<reference evidence="3" key="2">
    <citation type="submission" date="2025-08" db="UniProtKB">
        <authorList>
            <consortium name="RefSeq"/>
        </authorList>
    </citation>
    <scope>IDENTIFICATION</scope>
    <source>
        <tissue evidence="3">Leaf</tissue>
    </source>
</reference>
<accession>A0A9R0I8F4</accession>
<name>A0A9R0I8F4_SPIOL</name>
<dbReference type="InterPro" id="IPR017937">
    <property type="entry name" value="Thioredoxin_CS"/>
</dbReference>
<evidence type="ECO:0000313" key="2">
    <source>
        <dbReference type="Proteomes" id="UP000813463"/>
    </source>
</evidence>
<reference evidence="2" key="1">
    <citation type="journal article" date="2021" name="Nat. Commun.">
        <title>Genomic analyses provide insights into spinach domestication and the genetic basis of agronomic traits.</title>
        <authorList>
            <person name="Cai X."/>
            <person name="Sun X."/>
            <person name="Xu C."/>
            <person name="Sun H."/>
            <person name="Wang X."/>
            <person name="Ge C."/>
            <person name="Zhang Z."/>
            <person name="Wang Q."/>
            <person name="Fei Z."/>
            <person name="Jiao C."/>
            <person name="Wang Q."/>
        </authorList>
    </citation>
    <scope>NUCLEOTIDE SEQUENCE [LARGE SCALE GENOMIC DNA]</scope>
    <source>
        <strain evidence="2">cv. Varoflay</strain>
    </source>
</reference>
<dbReference type="AlphaFoldDB" id="A0A9R0I8F4"/>
<dbReference type="CDD" id="cd02947">
    <property type="entry name" value="TRX_family"/>
    <property type="match status" value="1"/>
</dbReference>
<dbReference type="InterPro" id="IPR050620">
    <property type="entry name" value="Thioredoxin_H-type-like"/>
</dbReference>